<keyword evidence="2" id="KW-1185">Reference proteome</keyword>
<evidence type="ECO:0000313" key="1">
    <source>
        <dbReference type="EMBL" id="KAF2473705.1"/>
    </source>
</evidence>
<protein>
    <submittedName>
        <fullName evidence="1">Uncharacterized protein</fullName>
    </submittedName>
</protein>
<accession>A0ACB6R5W6</accession>
<organism evidence="1 2">
    <name type="scientific">Lindgomyces ingoldianus</name>
    <dbReference type="NCBI Taxonomy" id="673940"/>
    <lineage>
        <taxon>Eukaryota</taxon>
        <taxon>Fungi</taxon>
        <taxon>Dikarya</taxon>
        <taxon>Ascomycota</taxon>
        <taxon>Pezizomycotina</taxon>
        <taxon>Dothideomycetes</taxon>
        <taxon>Pleosporomycetidae</taxon>
        <taxon>Pleosporales</taxon>
        <taxon>Lindgomycetaceae</taxon>
        <taxon>Lindgomyces</taxon>
    </lineage>
</organism>
<dbReference type="Proteomes" id="UP000799755">
    <property type="component" value="Unassembled WGS sequence"/>
</dbReference>
<dbReference type="EMBL" id="MU003499">
    <property type="protein sequence ID" value="KAF2473705.1"/>
    <property type="molecule type" value="Genomic_DNA"/>
</dbReference>
<comment type="caution">
    <text evidence="1">The sequence shown here is derived from an EMBL/GenBank/DDBJ whole genome shotgun (WGS) entry which is preliminary data.</text>
</comment>
<proteinExistence type="predicted"/>
<name>A0ACB6R5W6_9PLEO</name>
<gene>
    <name evidence="1" type="ORF">BDR25DRAFT_311904</name>
</gene>
<sequence>MPPVNHLISLKTPTEFPTLQGLCRYGSAILLAHSGELKYLCVNPLLVQRELYWSSVGVLEANVDIEAAATRLVLLSNKIRDSTTTTSDDALKRLCESCSSTADELLAALNTVKAEGKKDKWESIRKALRSVEEVSKLTLAHLKRYNHLNMATRGILDAILKHQDVFEAVYETQAATIRASHNEVVSRLETEHTTARLDVIRETALIIKDEHVRTRNVLQEIQLILQHILVPLTILLALVSRLYASSQQIYNVLLEMRLTRFVDTRWRFF</sequence>
<reference evidence="1" key="1">
    <citation type="journal article" date="2020" name="Stud. Mycol.">
        <title>101 Dothideomycetes genomes: a test case for predicting lifestyles and emergence of pathogens.</title>
        <authorList>
            <person name="Haridas S."/>
            <person name="Albert R."/>
            <person name="Binder M."/>
            <person name="Bloem J."/>
            <person name="Labutti K."/>
            <person name="Salamov A."/>
            <person name="Andreopoulos B."/>
            <person name="Baker S."/>
            <person name="Barry K."/>
            <person name="Bills G."/>
            <person name="Bluhm B."/>
            <person name="Cannon C."/>
            <person name="Castanera R."/>
            <person name="Culley D."/>
            <person name="Daum C."/>
            <person name="Ezra D."/>
            <person name="Gonzalez J."/>
            <person name="Henrissat B."/>
            <person name="Kuo A."/>
            <person name="Liang C."/>
            <person name="Lipzen A."/>
            <person name="Lutzoni F."/>
            <person name="Magnuson J."/>
            <person name="Mondo S."/>
            <person name="Nolan M."/>
            <person name="Ohm R."/>
            <person name="Pangilinan J."/>
            <person name="Park H.-J."/>
            <person name="Ramirez L."/>
            <person name="Alfaro M."/>
            <person name="Sun H."/>
            <person name="Tritt A."/>
            <person name="Yoshinaga Y."/>
            <person name="Zwiers L.-H."/>
            <person name="Turgeon B."/>
            <person name="Goodwin S."/>
            <person name="Spatafora J."/>
            <person name="Crous P."/>
            <person name="Grigoriev I."/>
        </authorList>
    </citation>
    <scope>NUCLEOTIDE SEQUENCE</scope>
    <source>
        <strain evidence="1">ATCC 200398</strain>
    </source>
</reference>
<evidence type="ECO:0000313" key="2">
    <source>
        <dbReference type="Proteomes" id="UP000799755"/>
    </source>
</evidence>